<comment type="catalytic activity">
    <reaction evidence="1">
        <text>adenosylcob(III)inamide + ATP = adenosylcob(III)inamide phosphate + ADP + H(+)</text>
        <dbReference type="Rhea" id="RHEA:15769"/>
        <dbReference type="ChEBI" id="CHEBI:2480"/>
        <dbReference type="ChEBI" id="CHEBI:15378"/>
        <dbReference type="ChEBI" id="CHEBI:30616"/>
        <dbReference type="ChEBI" id="CHEBI:58502"/>
        <dbReference type="ChEBI" id="CHEBI:456216"/>
        <dbReference type="EC" id="2.7.1.156"/>
    </reaction>
</comment>
<feature type="binding site" evidence="19">
    <location>
        <position position="102"/>
    </location>
    <ligand>
        <name>GTP</name>
        <dbReference type="ChEBI" id="CHEBI:37565"/>
    </ligand>
</feature>
<dbReference type="GO" id="GO:0008820">
    <property type="term" value="F:cobinamide phosphate guanylyltransferase activity"/>
    <property type="evidence" value="ECO:0007669"/>
    <property type="project" value="UniProtKB-EC"/>
</dbReference>
<dbReference type="Proteomes" id="UP000004245">
    <property type="component" value="Unassembled WGS sequence"/>
</dbReference>
<evidence type="ECO:0000313" key="21">
    <source>
        <dbReference type="Proteomes" id="UP000004245"/>
    </source>
</evidence>
<sequence length="202" mass="21673">MVASTLVPSPDSSRARRTLVLGGARSGKSAHAEGLLDDLAPGTHVRYVATARRYADDRDWDARIDQHRRRRPDAWSTVETGHDGSLVAVLSAPGPHPPTLVDDLGTWITGELDDADAWEAPRGTIASRTDGLVDAVASYGDRLLLVSPEVGMGVIPEHRSGRLFRDELGALNARLADVCDDVILVVAGLPLILKRPAPIRKA</sequence>
<dbReference type="PIRSF" id="PIRSF006135">
    <property type="entry name" value="CobU"/>
    <property type="match status" value="1"/>
</dbReference>
<dbReference type="STRING" id="43767.A6I91_01415"/>
<keyword evidence="21" id="KW-1185">Reference proteome</keyword>
<evidence type="ECO:0000256" key="11">
    <source>
        <dbReference type="ARBA" id="ARBA00022679"/>
    </source>
</evidence>
<dbReference type="InterPro" id="IPR003203">
    <property type="entry name" value="CobU/CobP"/>
</dbReference>
<keyword evidence="10" id="KW-0169">Cobalamin biosynthesis</keyword>
<dbReference type="Pfam" id="PF02283">
    <property type="entry name" value="CobU"/>
    <property type="match status" value="1"/>
</dbReference>
<feature type="binding site" evidence="19">
    <location>
        <position position="79"/>
    </location>
    <ligand>
        <name>GTP</name>
        <dbReference type="ChEBI" id="CHEBI:37565"/>
    </ligand>
</feature>
<comment type="catalytic activity">
    <reaction evidence="2">
        <text>adenosylcob(III)inamide phosphate + GTP + H(+) = adenosylcob(III)inamide-GDP + diphosphate</text>
        <dbReference type="Rhea" id="RHEA:22712"/>
        <dbReference type="ChEBI" id="CHEBI:15378"/>
        <dbReference type="ChEBI" id="CHEBI:33019"/>
        <dbReference type="ChEBI" id="CHEBI:37565"/>
        <dbReference type="ChEBI" id="CHEBI:58502"/>
        <dbReference type="ChEBI" id="CHEBI:60487"/>
        <dbReference type="EC" id="2.7.7.62"/>
    </reaction>
</comment>
<evidence type="ECO:0000256" key="2">
    <source>
        <dbReference type="ARBA" id="ARBA00000711"/>
    </source>
</evidence>
<evidence type="ECO:0000313" key="20">
    <source>
        <dbReference type="EMBL" id="EGD21910.1"/>
    </source>
</evidence>
<comment type="caution">
    <text evidence="20">The sequence shown here is derived from an EMBL/GenBank/DDBJ whole genome shotgun (WGS) entry which is preliminary data.</text>
</comment>
<feature type="binding site" evidence="19">
    <location>
        <begin position="22"/>
        <end position="29"/>
    </location>
    <ligand>
        <name>GTP</name>
        <dbReference type="ChEBI" id="CHEBI:37565"/>
    </ligand>
</feature>
<evidence type="ECO:0000256" key="14">
    <source>
        <dbReference type="ARBA" id="ARBA00022840"/>
    </source>
</evidence>
<feature type="active site" description="GMP-histidine intermediate" evidence="18">
    <location>
        <position position="67"/>
    </location>
</feature>
<evidence type="ECO:0000256" key="10">
    <source>
        <dbReference type="ARBA" id="ARBA00022573"/>
    </source>
</evidence>
<keyword evidence="15 19" id="KW-0342">GTP-binding</keyword>
<dbReference type="HOGENOM" id="CLU_094161_0_1_11"/>
<comment type="pathway">
    <text evidence="6">Cofactor biosynthesis; adenosylcobalamin biosynthesis; adenosylcobalamin from cob(II)yrinate a,c-diamide: step 5/7.</text>
</comment>
<evidence type="ECO:0000256" key="15">
    <source>
        <dbReference type="ARBA" id="ARBA00023134"/>
    </source>
</evidence>
<comment type="similarity">
    <text evidence="7">Belongs to the CobU/CobP family.</text>
</comment>
<accession>E9T6M0</accession>
<comment type="catalytic activity">
    <reaction evidence="3">
        <text>adenosylcob(III)inamide + GTP = adenosylcob(III)inamide phosphate + GDP + H(+)</text>
        <dbReference type="Rhea" id="RHEA:15765"/>
        <dbReference type="ChEBI" id="CHEBI:2480"/>
        <dbReference type="ChEBI" id="CHEBI:15378"/>
        <dbReference type="ChEBI" id="CHEBI:37565"/>
        <dbReference type="ChEBI" id="CHEBI:58189"/>
        <dbReference type="ChEBI" id="CHEBI:58502"/>
        <dbReference type="EC" id="2.7.1.156"/>
    </reaction>
</comment>
<comment type="function">
    <text evidence="4">Catalyzes ATP-dependent phosphorylation of adenosylcobinamide and addition of GMP to adenosylcobinamide phosphate.</text>
</comment>
<protein>
    <recommendedName>
        <fullName evidence="16">Adenosylcobinamide kinase</fullName>
        <ecNumber evidence="8">2.7.1.156</ecNumber>
        <ecNumber evidence="9">2.7.7.62</ecNumber>
    </recommendedName>
    <alternativeName>
        <fullName evidence="17">Adenosylcobinamide-phosphate guanylyltransferase</fullName>
    </alternativeName>
</protein>
<evidence type="ECO:0000256" key="8">
    <source>
        <dbReference type="ARBA" id="ARBA00012016"/>
    </source>
</evidence>
<keyword evidence="14" id="KW-0067">ATP-binding</keyword>
<dbReference type="GO" id="GO:0009236">
    <property type="term" value="P:cobalamin biosynthetic process"/>
    <property type="evidence" value="ECO:0007669"/>
    <property type="project" value="UniProtKB-UniPathway"/>
</dbReference>
<keyword evidence="11 20" id="KW-0808">Transferase</keyword>
<reference evidence="20" key="1">
    <citation type="submission" date="2011-01" db="EMBL/GenBank/DDBJ databases">
        <authorList>
            <person name="Muzny D."/>
            <person name="Qin X."/>
            <person name="Buhay C."/>
            <person name="Dugan-Rocha S."/>
            <person name="Ding Y."/>
            <person name="Chen G."/>
            <person name="Hawes A."/>
            <person name="Holder M."/>
            <person name="Jhangiani S."/>
            <person name="Johnson A."/>
            <person name="Khan Z."/>
            <person name="Li Z."/>
            <person name="Liu W."/>
            <person name="Liu X."/>
            <person name="Perez L."/>
            <person name="Shen H."/>
            <person name="Wang Q."/>
            <person name="Watt J."/>
            <person name="Xi L."/>
            <person name="Xin Y."/>
            <person name="Zhou J."/>
            <person name="Deng J."/>
            <person name="Jiang H."/>
            <person name="Liu Y."/>
            <person name="Qu J."/>
            <person name="Song X.-Z."/>
            <person name="Zhang L."/>
            <person name="Villasana D."/>
            <person name="Johnson A."/>
            <person name="Liu J."/>
            <person name="Liyanage D."/>
            <person name="Lorensuhewa L."/>
            <person name="Robinson T."/>
            <person name="Song A."/>
            <person name="Song B.-B."/>
            <person name="Dinh H."/>
            <person name="Thornton R."/>
            <person name="Coyle M."/>
            <person name="Francisco L."/>
            <person name="Jackson L."/>
            <person name="Javaid M."/>
            <person name="Korchina V."/>
            <person name="Kovar C."/>
            <person name="Mata R."/>
            <person name="Mathew T."/>
            <person name="Ngo R."/>
            <person name="Nguyen L."/>
            <person name="Nguyen N."/>
            <person name="Okwuonu G."/>
            <person name="Ongeri F."/>
            <person name="Pham C."/>
            <person name="Simmons D."/>
            <person name="Wilczek-Boney K."/>
            <person name="Hale W."/>
            <person name="Jakkamsetti A."/>
            <person name="Pham P."/>
            <person name="Ruth R."/>
            <person name="San Lucas F."/>
            <person name="Warren J."/>
            <person name="Zhang J."/>
            <person name="Zhao Z."/>
            <person name="Zhou C."/>
            <person name="Zhu D."/>
            <person name="Lee S."/>
            <person name="Bess C."/>
            <person name="Blankenburg K."/>
            <person name="Forbes L."/>
            <person name="Fu Q."/>
            <person name="Gubbala S."/>
            <person name="Hirani K."/>
            <person name="Jayaseelan J.C."/>
            <person name="Lara F."/>
            <person name="Munidasa M."/>
            <person name="Palculict T."/>
            <person name="Patil S."/>
            <person name="Pu L.-L."/>
            <person name="Saada N."/>
            <person name="Tang L."/>
            <person name="Weissenberger G."/>
            <person name="Zhu Y."/>
            <person name="Hemphill L."/>
            <person name="Shang Y."/>
            <person name="Youmans B."/>
            <person name="Ayvaz T."/>
            <person name="Ross M."/>
            <person name="Santibanez J."/>
            <person name="Aqrawi P."/>
            <person name="Gross S."/>
            <person name="Joshi V."/>
            <person name="Fowler G."/>
            <person name="Nazareth L."/>
            <person name="Reid J."/>
            <person name="Worley K."/>
            <person name="Petrosino J."/>
            <person name="Highlander S."/>
            <person name="Gibbs R."/>
        </authorList>
    </citation>
    <scope>NUCLEOTIDE SEQUENCE [LARGE SCALE GENOMIC DNA]</scope>
    <source>
        <strain evidence="20">ATCC 33707</strain>
    </source>
</reference>
<dbReference type="UniPathway" id="UPA00148">
    <property type="reaction ID" value="UER00236"/>
</dbReference>
<evidence type="ECO:0000256" key="19">
    <source>
        <dbReference type="PIRSR" id="PIRSR006135-2"/>
    </source>
</evidence>
<dbReference type="EMBL" id="ADNW02000025">
    <property type="protein sequence ID" value="EGD21910.1"/>
    <property type="molecule type" value="Genomic_DNA"/>
</dbReference>
<feature type="binding site" evidence="19">
    <location>
        <begin position="68"/>
        <end position="71"/>
    </location>
    <ligand>
        <name>GTP</name>
        <dbReference type="ChEBI" id="CHEBI:37565"/>
    </ligand>
</feature>
<dbReference type="GO" id="GO:0043752">
    <property type="term" value="F:adenosylcobinamide kinase activity"/>
    <property type="evidence" value="ECO:0007669"/>
    <property type="project" value="UniProtKB-EC"/>
</dbReference>
<dbReference type="InterPro" id="IPR027417">
    <property type="entry name" value="P-loop_NTPase"/>
</dbReference>
<evidence type="ECO:0000256" key="12">
    <source>
        <dbReference type="ARBA" id="ARBA00022741"/>
    </source>
</evidence>
<evidence type="ECO:0000256" key="4">
    <source>
        <dbReference type="ARBA" id="ARBA00003889"/>
    </source>
</evidence>
<evidence type="ECO:0000256" key="6">
    <source>
        <dbReference type="ARBA" id="ARBA00005159"/>
    </source>
</evidence>
<evidence type="ECO:0000256" key="5">
    <source>
        <dbReference type="ARBA" id="ARBA00004692"/>
    </source>
</evidence>
<organism evidence="20 21">
    <name type="scientific">Prescottella equi ATCC 33707</name>
    <dbReference type="NCBI Taxonomy" id="525370"/>
    <lineage>
        <taxon>Bacteria</taxon>
        <taxon>Bacillati</taxon>
        <taxon>Actinomycetota</taxon>
        <taxon>Actinomycetes</taxon>
        <taxon>Mycobacteriales</taxon>
        <taxon>Nocardiaceae</taxon>
        <taxon>Prescottella</taxon>
    </lineage>
</organism>
<dbReference type="CDD" id="cd00544">
    <property type="entry name" value="CobU"/>
    <property type="match status" value="1"/>
</dbReference>
<evidence type="ECO:0000256" key="18">
    <source>
        <dbReference type="PIRSR" id="PIRSR006135-1"/>
    </source>
</evidence>
<evidence type="ECO:0000256" key="1">
    <source>
        <dbReference type="ARBA" id="ARBA00000312"/>
    </source>
</evidence>
<keyword evidence="12 19" id="KW-0547">Nucleotide-binding</keyword>
<comment type="pathway">
    <text evidence="5">Cofactor biosynthesis; adenosylcobalamin biosynthesis; adenosylcobalamin from cob(II)yrinate a,c-diamide: step 6/7.</text>
</comment>
<gene>
    <name evidence="20" type="primary">cobU</name>
    <name evidence="20" type="ORF">HMPREF0724_14375</name>
</gene>
<evidence type="ECO:0000256" key="3">
    <source>
        <dbReference type="ARBA" id="ARBA00001522"/>
    </source>
</evidence>
<name>E9T6M0_RHOHA</name>
<dbReference type="GO" id="GO:0005525">
    <property type="term" value="F:GTP binding"/>
    <property type="evidence" value="ECO:0007669"/>
    <property type="project" value="UniProtKB-KW"/>
</dbReference>
<feature type="binding site" evidence="19">
    <location>
        <begin position="49"/>
        <end position="51"/>
    </location>
    <ligand>
        <name>GTP</name>
        <dbReference type="ChEBI" id="CHEBI:37565"/>
    </ligand>
</feature>
<dbReference type="AlphaFoldDB" id="E9T6M0"/>
<keyword evidence="13 20" id="KW-0418">Kinase</keyword>
<evidence type="ECO:0000256" key="7">
    <source>
        <dbReference type="ARBA" id="ARBA00007490"/>
    </source>
</evidence>
<dbReference type="EC" id="2.7.7.62" evidence="9"/>
<evidence type="ECO:0000256" key="16">
    <source>
        <dbReference type="ARBA" id="ARBA00029570"/>
    </source>
</evidence>
<dbReference type="EC" id="2.7.1.156" evidence="8"/>
<dbReference type="PANTHER" id="PTHR34848:SF1">
    <property type="entry name" value="BIFUNCTIONAL ADENOSYLCOBALAMIN BIOSYNTHESIS PROTEIN COBU"/>
    <property type="match status" value="1"/>
</dbReference>
<evidence type="ECO:0000256" key="17">
    <source>
        <dbReference type="ARBA" id="ARBA00030571"/>
    </source>
</evidence>
<dbReference type="GO" id="GO:0005524">
    <property type="term" value="F:ATP binding"/>
    <property type="evidence" value="ECO:0007669"/>
    <property type="project" value="UniProtKB-KW"/>
</dbReference>
<evidence type="ECO:0000256" key="9">
    <source>
        <dbReference type="ARBA" id="ARBA00012523"/>
    </source>
</evidence>
<dbReference type="SUPFAM" id="SSF52540">
    <property type="entry name" value="P-loop containing nucleoside triphosphate hydrolases"/>
    <property type="match status" value="1"/>
</dbReference>
<dbReference type="PANTHER" id="PTHR34848">
    <property type="match status" value="1"/>
</dbReference>
<evidence type="ECO:0000256" key="13">
    <source>
        <dbReference type="ARBA" id="ARBA00022777"/>
    </source>
</evidence>
<keyword evidence="20" id="KW-0548">Nucleotidyltransferase</keyword>
<dbReference type="Gene3D" id="3.40.50.300">
    <property type="entry name" value="P-loop containing nucleotide triphosphate hydrolases"/>
    <property type="match status" value="1"/>
</dbReference>
<proteinExistence type="inferred from homology"/>